<dbReference type="Gene3D" id="3.30.70.1400">
    <property type="entry name" value="Aminomethyltransferase beta-barrel domains"/>
    <property type="match status" value="1"/>
</dbReference>
<protein>
    <submittedName>
        <fullName evidence="2">Folate-binding protein</fullName>
    </submittedName>
</protein>
<name>A0ABZ0I339_9GAMM</name>
<dbReference type="EMBL" id="CP136864">
    <property type="protein sequence ID" value="WOJ93907.1"/>
    <property type="molecule type" value="Genomic_DNA"/>
</dbReference>
<reference evidence="2 3" key="1">
    <citation type="submission" date="2023-10" db="EMBL/GenBank/DDBJ databases">
        <title>Two novel species belonging to the OM43/NOR5 clade.</title>
        <authorList>
            <person name="Park M."/>
        </authorList>
    </citation>
    <scope>NUCLEOTIDE SEQUENCE [LARGE SCALE GENOMIC DNA]</scope>
    <source>
        <strain evidence="2 3">IMCC43200</strain>
    </source>
</reference>
<dbReference type="Gene3D" id="2.40.30.160">
    <property type="match status" value="1"/>
</dbReference>
<dbReference type="InterPro" id="IPR017703">
    <property type="entry name" value="YgfZ/GCV_T_CS"/>
</dbReference>
<keyword evidence="3" id="KW-1185">Reference proteome</keyword>
<evidence type="ECO:0000259" key="1">
    <source>
        <dbReference type="Pfam" id="PF01571"/>
    </source>
</evidence>
<dbReference type="Pfam" id="PF01571">
    <property type="entry name" value="GCV_T"/>
    <property type="match status" value="1"/>
</dbReference>
<proteinExistence type="predicted"/>
<dbReference type="PANTHER" id="PTHR22602">
    <property type="entry name" value="TRANSFERASE CAF17, MITOCHONDRIAL-RELATED"/>
    <property type="match status" value="1"/>
</dbReference>
<dbReference type="RefSeq" id="WP_407348547.1">
    <property type="nucleotide sequence ID" value="NZ_CP136864.1"/>
</dbReference>
<dbReference type="Proteomes" id="UP001626537">
    <property type="component" value="Chromosome"/>
</dbReference>
<dbReference type="SUPFAM" id="SSF103025">
    <property type="entry name" value="Folate-binding domain"/>
    <property type="match status" value="1"/>
</dbReference>
<dbReference type="InterPro" id="IPR006222">
    <property type="entry name" value="GCVT_N"/>
</dbReference>
<feature type="domain" description="GCVT N-terminal" evidence="1">
    <location>
        <begin position="13"/>
        <end position="102"/>
    </location>
</feature>
<evidence type="ECO:0000313" key="3">
    <source>
        <dbReference type="Proteomes" id="UP001626537"/>
    </source>
</evidence>
<sequence>MSGFACFLPSEAMIHLRGNKIPEFLQGQLTCDTRKLSVGNAVMGALCNVKGRVLSDILVLQLSDSHIVLRLRQSLASNVADTLRRYAQFSRISVDLDSREDAIIGTRESGEISDYEPRAAGSMATTLCDGILTLRRGSAFGEVLSIDPHKPIDLAGRVARQTLDAEPRWAMETLRNGHYALELEDLGAFTPQALNYDLTGLVAFDKGCYTGQEIVARLHYKGHSKRRLQVLQAAHDLDTPAIARDTPLLTPEGITVGRCLRAESAADAPTVLAAEVQSEYLNTVLLLTNGEQLRPLAHEATHNQ</sequence>
<accession>A0ABZ0I339</accession>
<dbReference type="PANTHER" id="PTHR22602:SF0">
    <property type="entry name" value="TRANSFERASE CAF17, MITOCHONDRIAL-RELATED"/>
    <property type="match status" value="1"/>
</dbReference>
<organism evidence="2 3">
    <name type="scientific">Congregibacter variabilis</name>
    <dbReference type="NCBI Taxonomy" id="3081200"/>
    <lineage>
        <taxon>Bacteria</taxon>
        <taxon>Pseudomonadati</taxon>
        <taxon>Pseudomonadota</taxon>
        <taxon>Gammaproteobacteria</taxon>
        <taxon>Cellvibrionales</taxon>
        <taxon>Halieaceae</taxon>
        <taxon>Congregibacter</taxon>
    </lineage>
</organism>
<evidence type="ECO:0000313" key="2">
    <source>
        <dbReference type="EMBL" id="WOJ93907.1"/>
    </source>
</evidence>
<dbReference type="InterPro" id="IPR045179">
    <property type="entry name" value="YgfZ/GcvT"/>
</dbReference>
<gene>
    <name evidence="2" type="ORF">R0135_01755</name>
</gene>
<dbReference type="NCBIfam" id="TIGR03317">
    <property type="entry name" value="ygfZ_signature"/>
    <property type="match status" value="1"/>
</dbReference>